<evidence type="ECO:0000313" key="2">
    <source>
        <dbReference type="Proteomes" id="UP000214353"/>
    </source>
</evidence>
<reference evidence="1 2" key="1">
    <citation type="journal article" date="2009" name="BMC Genomics">
        <title>Genomic sequence, organization and characteristics of a new nucleopolyhedrovirus isolated from Clanis bilineata larva.</title>
        <authorList>
            <person name="Zhu S.Y."/>
            <person name="Yi J.P."/>
            <person name="Shen W.D."/>
            <person name="Wang L.Q."/>
            <person name="He H.G."/>
            <person name="Wang Y."/>
            <person name="Li B."/>
            <person name="Wang W.B."/>
        </authorList>
    </citation>
    <scope>NUCLEOTIDE SEQUENCE [LARGE SCALE GENOMIC DNA]</scope>
    <source>
        <strain evidence="1">DZ1</strain>
    </source>
</reference>
<evidence type="ECO:0000313" key="1">
    <source>
        <dbReference type="EMBL" id="ABF47437.1"/>
    </source>
</evidence>
<dbReference type="OrthoDB" id="5636at10239"/>
<name>Q0N406_9ABAC</name>
<dbReference type="RefSeq" id="YP_717634.1">
    <property type="nucleotide sequence ID" value="NC_008293.1"/>
</dbReference>
<dbReference type="KEGG" id="vg:5141946"/>
<organism evidence="1 2">
    <name type="scientific">Clanis bilineata nucleopolyhedrovirus</name>
    <dbReference type="NCBI Taxonomy" id="1307957"/>
    <lineage>
        <taxon>Viruses</taxon>
        <taxon>Viruses incertae sedis</taxon>
        <taxon>Naldaviricetes</taxon>
        <taxon>Lefavirales</taxon>
        <taxon>Baculoviridae</taxon>
        <taxon>Alphabaculovirus</taxon>
        <taxon>Alphabaculovirus clabilineatae</taxon>
    </lineage>
</organism>
<dbReference type="EMBL" id="DQ504428">
    <property type="protein sequence ID" value="ABF47437.1"/>
    <property type="molecule type" value="Genomic_DNA"/>
</dbReference>
<dbReference type="GeneID" id="5141946"/>
<sequence>MDRPCRVGSVKPFLFYNEDTWRGPKRTNPFYTCPRQHYGISFKLFDTNLKLSKLRPHQRVQYFFDYCLPNKFKCRSHMYLMNERVMNVFMPAGHYLNSMQYKDDLCFQEWLDCIGSNSAKLVFVAKQVLKRLPRSRAKYNEIETFIEKLFGGLFNIDKQAFLRTFTMFAQVVHRHLNKRKHNTSKYIIFVYMALDMYVRKNLYLLAGDIDVLFEMRQLVQIYNLNLIYDYMQKVLQRCHCDTLFDTILLQMILRNSYDHKNCLKLLKMPPLSTSTIQKIKTISDKQLFSSRVRDWCTMYTLVKRQNRFVYNGWDKQSLRVLRTTDLTHKCILFIKVNKNGDKIVTELTHNRTSQLRTKVKYKLNNM</sequence>
<proteinExistence type="predicted"/>
<dbReference type="Proteomes" id="UP000214353">
    <property type="component" value="Segment"/>
</dbReference>
<keyword evidence="2" id="KW-1185">Reference proteome</keyword>
<protein>
    <submittedName>
        <fullName evidence="1">p43</fullName>
    </submittedName>
</protein>
<accession>Q0N406</accession>